<evidence type="ECO:0000256" key="1">
    <source>
        <dbReference type="PROSITE-ProRule" id="PRU00285"/>
    </source>
</evidence>
<dbReference type="Gene3D" id="2.60.40.790">
    <property type="match status" value="1"/>
</dbReference>
<dbReference type="PROSITE" id="PS01031">
    <property type="entry name" value="SHSP"/>
    <property type="match status" value="1"/>
</dbReference>
<comment type="similarity">
    <text evidence="1 2">Belongs to the small heat shock protein (HSP20) family.</text>
</comment>
<accession>A0A523Y670</accession>
<protein>
    <submittedName>
        <fullName evidence="4">Hsp20/alpha crystallin family protein</fullName>
    </submittedName>
</protein>
<sequence length="163" mass="19165">MEEMVLWDPFRDLYCMERDIGKMFDEFWTGKVRGGRELPAPERAKVPLEREKGFTAVATADLIDKKDALVIRAEIPGVAKDNIKVNVMEDRVDVSARLERKKEEKEDNYYCYERTYGAWQRSFSLPERVKSERAKAKYKDGVLEITLPKIEEEKEKKKELKIE</sequence>
<dbReference type="InterPro" id="IPR002068">
    <property type="entry name" value="A-crystallin/Hsp20_dom"/>
</dbReference>
<gene>
    <name evidence="4" type="ORF">E3J32_00165</name>
</gene>
<dbReference type="InterPro" id="IPR031107">
    <property type="entry name" value="Small_HSP"/>
</dbReference>
<feature type="domain" description="SHSP" evidence="3">
    <location>
        <begin position="51"/>
        <end position="163"/>
    </location>
</feature>
<dbReference type="EMBL" id="SOII01000011">
    <property type="protein sequence ID" value="TET86579.1"/>
    <property type="molecule type" value="Genomic_DNA"/>
</dbReference>
<dbReference type="SUPFAM" id="SSF49764">
    <property type="entry name" value="HSP20-like chaperones"/>
    <property type="match status" value="1"/>
</dbReference>
<dbReference type="InterPro" id="IPR008978">
    <property type="entry name" value="HSP20-like_chaperone"/>
</dbReference>
<reference evidence="4 5" key="1">
    <citation type="submission" date="2019-03" db="EMBL/GenBank/DDBJ databases">
        <title>Metabolic potential of uncultured bacteria and archaea associated with petroleum seepage in deep-sea sediments.</title>
        <authorList>
            <person name="Dong X."/>
            <person name="Hubert C."/>
        </authorList>
    </citation>
    <scope>NUCLEOTIDE SEQUENCE [LARGE SCALE GENOMIC DNA]</scope>
    <source>
        <strain evidence="4">E29_bin25</strain>
    </source>
</reference>
<name>A0A523Y670_UNCAE</name>
<dbReference type="PANTHER" id="PTHR11527">
    <property type="entry name" value="HEAT-SHOCK PROTEIN 20 FAMILY MEMBER"/>
    <property type="match status" value="1"/>
</dbReference>
<evidence type="ECO:0000259" key="3">
    <source>
        <dbReference type="PROSITE" id="PS01031"/>
    </source>
</evidence>
<dbReference type="Proteomes" id="UP000315669">
    <property type="component" value="Unassembled WGS sequence"/>
</dbReference>
<dbReference type="CDD" id="cd06464">
    <property type="entry name" value="ACD_sHsps-like"/>
    <property type="match status" value="1"/>
</dbReference>
<comment type="caution">
    <text evidence="4">The sequence shown here is derived from an EMBL/GenBank/DDBJ whole genome shotgun (WGS) entry which is preliminary data.</text>
</comment>
<organism evidence="4 5">
    <name type="scientific">Aerophobetes bacterium</name>
    <dbReference type="NCBI Taxonomy" id="2030807"/>
    <lineage>
        <taxon>Bacteria</taxon>
        <taxon>Candidatus Aerophobota</taxon>
    </lineage>
</organism>
<evidence type="ECO:0000256" key="2">
    <source>
        <dbReference type="RuleBase" id="RU003616"/>
    </source>
</evidence>
<evidence type="ECO:0000313" key="5">
    <source>
        <dbReference type="Proteomes" id="UP000315669"/>
    </source>
</evidence>
<evidence type="ECO:0000313" key="4">
    <source>
        <dbReference type="EMBL" id="TET86579.1"/>
    </source>
</evidence>
<dbReference type="Pfam" id="PF00011">
    <property type="entry name" value="HSP20"/>
    <property type="match status" value="1"/>
</dbReference>
<dbReference type="AlphaFoldDB" id="A0A523Y670"/>
<proteinExistence type="inferred from homology"/>